<dbReference type="OrthoDB" id="2209674at2759"/>
<proteinExistence type="predicted"/>
<dbReference type="EMBL" id="KE123915">
    <property type="protein sequence ID" value="EPB90880.1"/>
    <property type="molecule type" value="Genomic_DNA"/>
</dbReference>
<feature type="region of interest" description="Disordered" evidence="1">
    <location>
        <begin position="1"/>
        <end position="20"/>
    </location>
</feature>
<evidence type="ECO:0000256" key="1">
    <source>
        <dbReference type="SAM" id="MobiDB-lite"/>
    </source>
</evidence>
<accession>S2KEZ7</accession>
<dbReference type="OMA" id="INHEKDC"/>
<dbReference type="Proteomes" id="UP000014254">
    <property type="component" value="Unassembled WGS sequence"/>
</dbReference>
<dbReference type="AlphaFoldDB" id="S2KEZ7"/>
<sequence length="178" mass="20068">MWGGYTPAAAPPSEARNTKTTNRVLQVSLRALQSITKKDRDTAASVSVYKFLIKKHLEQAYLFEKSLVKSYSECDYVVKFWGPLVEKVFKTTSIIPHWGDTIPGSITSLGMKMKMDLRLVVTNSSELQDHDYGEVAKECSTSKYFKDKRKTVVASKALLNSIVQQNAINHEKDCVYIP</sequence>
<dbReference type="VEuPathDB" id="FungiDB:HMPREF1544_02298"/>
<dbReference type="InParanoid" id="S2KEZ7"/>
<keyword evidence="3" id="KW-1185">Reference proteome</keyword>
<protein>
    <submittedName>
        <fullName evidence="2">Uncharacterized protein</fullName>
    </submittedName>
</protein>
<organism evidence="2 3">
    <name type="scientific">Mucor circinelloides f. circinelloides (strain 1006PhL)</name>
    <name type="common">Mucormycosis agent</name>
    <name type="synonym">Calyptromyces circinelloides</name>
    <dbReference type="NCBI Taxonomy" id="1220926"/>
    <lineage>
        <taxon>Eukaryota</taxon>
        <taxon>Fungi</taxon>
        <taxon>Fungi incertae sedis</taxon>
        <taxon>Mucoromycota</taxon>
        <taxon>Mucoromycotina</taxon>
        <taxon>Mucoromycetes</taxon>
        <taxon>Mucorales</taxon>
        <taxon>Mucorineae</taxon>
        <taxon>Mucoraceae</taxon>
        <taxon>Mucor</taxon>
    </lineage>
</organism>
<evidence type="ECO:0000313" key="3">
    <source>
        <dbReference type="Proteomes" id="UP000014254"/>
    </source>
</evidence>
<gene>
    <name evidence="2" type="ORF">HMPREF1544_02298</name>
</gene>
<name>S2KEZ7_MUCC1</name>
<evidence type="ECO:0000313" key="2">
    <source>
        <dbReference type="EMBL" id="EPB90880.1"/>
    </source>
</evidence>
<reference evidence="3" key="1">
    <citation type="submission" date="2013-05" db="EMBL/GenBank/DDBJ databases">
        <title>The Genome sequence of Mucor circinelloides f. circinelloides 1006PhL.</title>
        <authorList>
            <consortium name="The Broad Institute Genomics Platform"/>
            <person name="Cuomo C."/>
            <person name="Earl A."/>
            <person name="Findley K."/>
            <person name="Lee S.C."/>
            <person name="Walker B."/>
            <person name="Young S."/>
            <person name="Zeng Q."/>
            <person name="Gargeya S."/>
            <person name="Fitzgerald M."/>
            <person name="Haas B."/>
            <person name="Abouelleil A."/>
            <person name="Allen A.W."/>
            <person name="Alvarado L."/>
            <person name="Arachchi H.M."/>
            <person name="Berlin A.M."/>
            <person name="Chapman S.B."/>
            <person name="Gainer-Dewar J."/>
            <person name="Goldberg J."/>
            <person name="Griggs A."/>
            <person name="Gujja S."/>
            <person name="Hansen M."/>
            <person name="Howarth C."/>
            <person name="Imamovic A."/>
            <person name="Ireland A."/>
            <person name="Larimer J."/>
            <person name="McCowan C."/>
            <person name="Murphy C."/>
            <person name="Pearson M."/>
            <person name="Poon T.W."/>
            <person name="Priest M."/>
            <person name="Roberts A."/>
            <person name="Saif S."/>
            <person name="Shea T."/>
            <person name="Sisk P."/>
            <person name="Sykes S."/>
            <person name="Wortman J."/>
            <person name="Nusbaum C."/>
            <person name="Birren B."/>
        </authorList>
    </citation>
    <scope>NUCLEOTIDE SEQUENCE [LARGE SCALE GENOMIC DNA]</scope>
    <source>
        <strain evidence="3">1006PhL</strain>
    </source>
</reference>